<gene>
    <name evidence="5" type="ORF">SAMN02745129_0084</name>
</gene>
<evidence type="ECO:0000259" key="4">
    <source>
        <dbReference type="Pfam" id="PF26002"/>
    </source>
</evidence>
<accession>A0A1M5ZAF3</accession>
<feature type="domain" description="AprE-like beta-barrel" evidence="4">
    <location>
        <begin position="298"/>
        <end position="393"/>
    </location>
</feature>
<dbReference type="OrthoDB" id="9775513at2"/>
<keyword evidence="6" id="KW-1185">Reference proteome</keyword>
<dbReference type="STRING" id="299255.SAMN02745129_0084"/>
<organism evidence="5 6">
    <name type="scientific">Ferrimonas marina</name>
    <dbReference type="NCBI Taxonomy" id="299255"/>
    <lineage>
        <taxon>Bacteria</taxon>
        <taxon>Pseudomonadati</taxon>
        <taxon>Pseudomonadota</taxon>
        <taxon>Gammaproteobacteria</taxon>
        <taxon>Alteromonadales</taxon>
        <taxon>Ferrimonadaceae</taxon>
        <taxon>Ferrimonas</taxon>
    </lineage>
</organism>
<dbReference type="Gene3D" id="2.40.50.100">
    <property type="match status" value="1"/>
</dbReference>
<sequence>MGLFRQQAVEAQQQKLLGTVVLSQPRSLQGLSYLLLALLLLSLTFLANAHYARKETVSGFLNPDKGLIKVTATRAGVVETLLVKAGQQVEKDQALAVLVLKRNLASGGELNEKTIAQLEQQLHWLDEQMSQRATLLQQDTRKLEDQRTRLLAAETNLQRQYQLLLDKVSLIQQQEGRFEQLHRQGYLSELDLQTQQERLLAARQELEQISAQQVQLESDLRALGLQLQRLPVQHQLQRSDDQVQRAAMQQRLDEARSNHRFVVRATTAGTISALHAIEGEQLNGGRSLMSLIPQDAILVAELLLPSRSAGFVQLGDTAKLRFDAFPYQRFGFVEAQIIRVDKSLLVNGDQTLPIAPQEPVYRLKAKLTQQSILAYGKHFPLKAGMQLEADIQLDRRSLLQWLLDPIYSLQGRIG</sequence>
<dbReference type="Pfam" id="PF25973">
    <property type="entry name" value="BSH_CzcB"/>
    <property type="match status" value="1"/>
</dbReference>
<name>A0A1M5ZAF3_9GAMM</name>
<dbReference type="AlphaFoldDB" id="A0A1M5ZAF3"/>
<evidence type="ECO:0000313" key="5">
    <source>
        <dbReference type="EMBL" id="SHI21118.1"/>
    </source>
</evidence>
<feature type="transmembrane region" description="Helical" evidence="2">
    <location>
        <begin position="31"/>
        <end position="51"/>
    </location>
</feature>
<dbReference type="InterPro" id="IPR050739">
    <property type="entry name" value="MFP"/>
</dbReference>
<proteinExistence type="predicted"/>
<protein>
    <submittedName>
        <fullName evidence="5">Membrane fusion protein</fullName>
    </submittedName>
</protein>
<dbReference type="PANTHER" id="PTHR30386:SF28">
    <property type="entry name" value="EXPORTED PROTEIN"/>
    <property type="match status" value="1"/>
</dbReference>
<evidence type="ECO:0000256" key="2">
    <source>
        <dbReference type="SAM" id="Phobius"/>
    </source>
</evidence>
<reference evidence="5 6" key="1">
    <citation type="submission" date="2016-11" db="EMBL/GenBank/DDBJ databases">
        <authorList>
            <person name="Jaros S."/>
            <person name="Januszkiewicz K."/>
            <person name="Wedrychowicz H."/>
        </authorList>
    </citation>
    <scope>NUCLEOTIDE SEQUENCE [LARGE SCALE GENOMIC DNA]</scope>
    <source>
        <strain evidence="5 6">DSM 16917</strain>
    </source>
</reference>
<evidence type="ECO:0000256" key="1">
    <source>
        <dbReference type="SAM" id="Coils"/>
    </source>
</evidence>
<dbReference type="EMBL" id="FQXG01000010">
    <property type="protein sequence ID" value="SHI21118.1"/>
    <property type="molecule type" value="Genomic_DNA"/>
</dbReference>
<keyword evidence="2" id="KW-0472">Membrane</keyword>
<evidence type="ECO:0000259" key="3">
    <source>
        <dbReference type="Pfam" id="PF25973"/>
    </source>
</evidence>
<keyword evidence="2" id="KW-0812">Transmembrane</keyword>
<dbReference type="RefSeq" id="WP_067661409.1">
    <property type="nucleotide sequence ID" value="NZ_FQXG01000010.1"/>
</dbReference>
<dbReference type="Pfam" id="PF26002">
    <property type="entry name" value="Beta-barrel_AprE"/>
    <property type="match status" value="1"/>
</dbReference>
<feature type="coiled-coil region" evidence="1">
    <location>
        <begin position="192"/>
        <end position="219"/>
    </location>
</feature>
<keyword evidence="1" id="KW-0175">Coiled coil</keyword>
<dbReference type="PANTHER" id="PTHR30386">
    <property type="entry name" value="MEMBRANE FUSION SUBUNIT OF EMRAB-TOLC MULTIDRUG EFFLUX PUMP"/>
    <property type="match status" value="1"/>
</dbReference>
<dbReference type="PRINTS" id="PR01490">
    <property type="entry name" value="RTXTOXIND"/>
</dbReference>
<dbReference type="Proteomes" id="UP000184268">
    <property type="component" value="Unassembled WGS sequence"/>
</dbReference>
<feature type="domain" description="CzcB-like barrel-sandwich hybrid" evidence="3">
    <location>
        <begin position="68"/>
        <end position="287"/>
    </location>
</feature>
<dbReference type="InterPro" id="IPR058982">
    <property type="entry name" value="Beta-barrel_AprE"/>
</dbReference>
<keyword evidence="2" id="KW-1133">Transmembrane helix</keyword>
<evidence type="ECO:0000313" key="6">
    <source>
        <dbReference type="Proteomes" id="UP000184268"/>
    </source>
</evidence>
<dbReference type="InterPro" id="IPR058647">
    <property type="entry name" value="BSH_CzcB-like"/>
</dbReference>